<comment type="function">
    <text evidence="8">Toxic component of a toxin-antitoxin (TA) system. An RNase.</text>
</comment>
<dbReference type="PANTHER" id="PTHR33653:SF1">
    <property type="entry name" value="RIBONUCLEASE VAPC2"/>
    <property type="match status" value="1"/>
</dbReference>
<dbReference type="EC" id="3.1.-.-" evidence="8"/>
<dbReference type="Gene3D" id="3.40.50.1010">
    <property type="entry name" value="5'-nuclease"/>
    <property type="match status" value="1"/>
</dbReference>
<dbReference type="Pfam" id="PF01850">
    <property type="entry name" value="PIN"/>
    <property type="match status" value="1"/>
</dbReference>
<dbReference type="HAMAP" id="MF_00265">
    <property type="entry name" value="VapC_Nob1"/>
    <property type="match status" value="1"/>
</dbReference>
<dbReference type="RefSeq" id="WP_077129853.1">
    <property type="nucleotide sequence ID" value="NZ_CP014263.1"/>
</dbReference>
<evidence type="ECO:0000313" key="10">
    <source>
        <dbReference type="EMBL" id="AQG78411.1"/>
    </source>
</evidence>
<dbReference type="PANTHER" id="PTHR33653">
    <property type="entry name" value="RIBONUCLEASE VAPC2"/>
    <property type="match status" value="1"/>
</dbReference>
<dbReference type="KEGG" id="smon:AWR27_03100"/>
<reference evidence="10 11" key="1">
    <citation type="submission" date="2016-01" db="EMBL/GenBank/DDBJ databases">
        <authorList>
            <person name="Oliw E.H."/>
        </authorList>
    </citation>
    <scope>NUCLEOTIDE SEQUENCE [LARGE SCALE GENOMIC DNA]</scope>
    <source>
        <strain evidence="10 11">DY10</strain>
    </source>
</reference>
<evidence type="ECO:0000313" key="11">
    <source>
        <dbReference type="Proteomes" id="UP000187941"/>
    </source>
</evidence>
<comment type="cofactor">
    <cofactor evidence="1 8">
        <name>Mg(2+)</name>
        <dbReference type="ChEBI" id="CHEBI:18420"/>
    </cofactor>
</comment>
<evidence type="ECO:0000256" key="1">
    <source>
        <dbReference type="ARBA" id="ARBA00001946"/>
    </source>
</evidence>
<evidence type="ECO:0000256" key="6">
    <source>
        <dbReference type="ARBA" id="ARBA00022842"/>
    </source>
</evidence>
<protein>
    <recommendedName>
        <fullName evidence="8">Ribonuclease VapC</fullName>
        <shortName evidence="8">RNase VapC</shortName>
        <ecNumber evidence="8">3.1.-.-</ecNumber>
    </recommendedName>
    <alternativeName>
        <fullName evidence="8">Toxin VapC</fullName>
    </alternativeName>
</protein>
<evidence type="ECO:0000256" key="3">
    <source>
        <dbReference type="ARBA" id="ARBA00022722"/>
    </source>
</evidence>
<comment type="similarity">
    <text evidence="7 8">Belongs to the PINc/VapC protein family.</text>
</comment>
<dbReference type="GO" id="GO:0016787">
    <property type="term" value="F:hydrolase activity"/>
    <property type="evidence" value="ECO:0007669"/>
    <property type="project" value="UniProtKB-KW"/>
</dbReference>
<dbReference type="OrthoDB" id="5368631at2"/>
<keyword evidence="2 8" id="KW-1277">Toxin-antitoxin system</keyword>
<evidence type="ECO:0000259" key="9">
    <source>
        <dbReference type="Pfam" id="PF01850"/>
    </source>
</evidence>
<keyword evidence="4 8" id="KW-0479">Metal-binding</keyword>
<evidence type="ECO:0000256" key="2">
    <source>
        <dbReference type="ARBA" id="ARBA00022649"/>
    </source>
</evidence>
<dbReference type="EMBL" id="CP014263">
    <property type="protein sequence ID" value="AQG78411.1"/>
    <property type="molecule type" value="Genomic_DNA"/>
</dbReference>
<dbReference type="CDD" id="cd18741">
    <property type="entry name" value="PIN_VapC4-5_FitB-like"/>
    <property type="match status" value="1"/>
</dbReference>
<dbReference type="InterPro" id="IPR050556">
    <property type="entry name" value="Type_II_TA_system_RNase"/>
</dbReference>
<name>A0A1P9WSQ6_9BACT</name>
<gene>
    <name evidence="8" type="primary">vapC</name>
    <name evidence="10" type="ORF">AWR27_03100</name>
</gene>
<accession>A0A1P9WSQ6</accession>
<evidence type="ECO:0000256" key="4">
    <source>
        <dbReference type="ARBA" id="ARBA00022723"/>
    </source>
</evidence>
<dbReference type="InterPro" id="IPR022907">
    <property type="entry name" value="VapC_family"/>
</dbReference>
<sequence>MAKKKIVLCDSNVLFDYFRGVPVMVQELDELGFDRLYLSVISEAEMYVGMKRSEKRKTVETINKFNVIGLDAEISRRLLNLTWEHYAKRPGIADMIIAATALTYPVELFTFNKKDFDFVEGITFYRPKYKHQYGPQSA</sequence>
<evidence type="ECO:0000256" key="7">
    <source>
        <dbReference type="ARBA" id="ARBA00038093"/>
    </source>
</evidence>
<dbReference type="GO" id="GO:0090729">
    <property type="term" value="F:toxin activity"/>
    <property type="evidence" value="ECO:0007669"/>
    <property type="project" value="UniProtKB-KW"/>
</dbReference>
<keyword evidence="5 8" id="KW-0378">Hydrolase</keyword>
<dbReference type="GO" id="GO:0000287">
    <property type="term" value="F:magnesium ion binding"/>
    <property type="evidence" value="ECO:0007669"/>
    <property type="project" value="UniProtKB-UniRule"/>
</dbReference>
<feature type="binding site" evidence="8">
    <location>
        <position position="10"/>
    </location>
    <ligand>
        <name>Mg(2+)</name>
        <dbReference type="ChEBI" id="CHEBI:18420"/>
    </ligand>
</feature>
<dbReference type="SUPFAM" id="SSF88723">
    <property type="entry name" value="PIN domain-like"/>
    <property type="match status" value="1"/>
</dbReference>
<proteinExistence type="inferred from homology"/>
<keyword evidence="6 8" id="KW-0460">Magnesium</keyword>
<dbReference type="InterPro" id="IPR002716">
    <property type="entry name" value="PIN_dom"/>
</dbReference>
<organism evidence="10 11">
    <name type="scientific">Spirosoma montaniterrae</name>
    <dbReference type="NCBI Taxonomy" id="1178516"/>
    <lineage>
        <taxon>Bacteria</taxon>
        <taxon>Pseudomonadati</taxon>
        <taxon>Bacteroidota</taxon>
        <taxon>Cytophagia</taxon>
        <taxon>Cytophagales</taxon>
        <taxon>Cytophagaceae</taxon>
        <taxon>Spirosoma</taxon>
    </lineage>
</organism>
<dbReference type="InterPro" id="IPR029060">
    <property type="entry name" value="PIN-like_dom_sf"/>
</dbReference>
<keyword evidence="8" id="KW-0800">Toxin</keyword>
<dbReference type="AlphaFoldDB" id="A0A1P9WSQ6"/>
<keyword evidence="3 8" id="KW-0540">Nuclease</keyword>
<dbReference type="Proteomes" id="UP000187941">
    <property type="component" value="Chromosome"/>
</dbReference>
<evidence type="ECO:0000256" key="8">
    <source>
        <dbReference type="HAMAP-Rule" id="MF_00265"/>
    </source>
</evidence>
<dbReference type="GO" id="GO:0004540">
    <property type="term" value="F:RNA nuclease activity"/>
    <property type="evidence" value="ECO:0007669"/>
    <property type="project" value="InterPro"/>
</dbReference>
<feature type="domain" description="PIN" evidence="9">
    <location>
        <begin position="7"/>
        <end position="116"/>
    </location>
</feature>
<dbReference type="STRING" id="1178516.AWR27_03100"/>
<feature type="binding site" evidence="8">
    <location>
        <position position="94"/>
    </location>
    <ligand>
        <name>Mg(2+)</name>
        <dbReference type="ChEBI" id="CHEBI:18420"/>
    </ligand>
</feature>
<evidence type="ECO:0000256" key="5">
    <source>
        <dbReference type="ARBA" id="ARBA00022801"/>
    </source>
</evidence>
<keyword evidence="11" id="KW-1185">Reference proteome</keyword>